<dbReference type="Proteomes" id="UP001286174">
    <property type="component" value="Unassembled WGS sequence"/>
</dbReference>
<evidence type="ECO:0000256" key="3">
    <source>
        <dbReference type="ARBA" id="ARBA00022475"/>
    </source>
</evidence>
<feature type="transmembrane region" description="Helical" evidence="9">
    <location>
        <begin position="573"/>
        <end position="593"/>
    </location>
</feature>
<dbReference type="EMBL" id="JALBUR010000005">
    <property type="protein sequence ID" value="MDX8419150.1"/>
    <property type="molecule type" value="Genomic_DNA"/>
</dbReference>
<organism evidence="14 15">
    <name type="scientific">Grylomicrobium aquisgranensis</name>
    <dbReference type="NCBI Taxonomy" id="2926318"/>
    <lineage>
        <taxon>Bacteria</taxon>
        <taxon>Bacillati</taxon>
        <taxon>Bacillota</taxon>
        <taxon>Erysipelotrichia</taxon>
        <taxon>Erysipelotrichales</taxon>
        <taxon>Erysipelotrichaceae</taxon>
        <taxon>Grylomicrobium</taxon>
    </lineage>
</organism>
<evidence type="ECO:0000256" key="5">
    <source>
        <dbReference type="ARBA" id="ARBA00022927"/>
    </source>
</evidence>
<dbReference type="InterPro" id="IPR055344">
    <property type="entry name" value="SecD_SecF_C_bact"/>
</dbReference>
<dbReference type="Pfam" id="PF22599">
    <property type="entry name" value="SecDF_P1_head"/>
    <property type="match status" value="1"/>
</dbReference>
<evidence type="ECO:0000259" key="12">
    <source>
        <dbReference type="Pfam" id="PF21760"/>
    </source>
</evidence>
<feature type="domain" description="SecDF P1 head subdomain" evidence="13">
    <location>
        <begin position="129"/>
        <end position="241"/>
    </location>
</feature>
<evidence type="ECO:0000256" key="8">
    <source>
        <dbReference type="ARBA" id="ARBA00023136"/>
    </source>
</evidence>
<keyword evidence="5 9" id="KW-0653">Protein transport</keyword>
<evidence type="ECO:0000256" key="4">
    <source>
        <dbReference type="ARBA" id="ARBA00022692"/>
    </source>
</evidence>
<keyword evidence="8 9" id="KW-0472">Membrane</keyword>
<dbReference type="HAMAP" id="MF_01463_B">
    <property type="entry name" value="SecD_B"/>
    <property type="match status" value="1"/>
</dbReference>
<evidence type="ECO:0000259" key="13">
    <source>
        <dbReference type="Pfam" id="PF22599"/>
    </source>
</evidence>
<comment type="subcellular location">
    <subcellularLocation>
        <location evidence="1 9">Cell membrane</location>
        <topology evidence="1 9">Multi-pass membrane protein</topology>
    </subcellularLocation>
</comment>
<feature type="domain" description="Protein export membrane protein SecD/SecF C-terminal" evidence="11">
    <location>
        <begin position="561"/>
        <end position="734"/>
    </location>
</feature>
<keyword evidence="15" id="KW-1185">Reference proteome</keyword>
<dbReference type="PRINTS" id="PR01755">
    <property type="entry name" value="SECFTRNLCASE"/>
</dbReference>
<dbReference type="InterPro" id="IPR022813">
    <property type="entry name" value="SecD/SecF_arch_bac"/>
</dbReference>
<evidence type="ECO:0000313" key="14">
    <source>
        <dbReference type="EMBL" id="MDX8419150.1"/>
    </source>
</evidence>
<dbReference type="InterPro" id="IPR048631">
    <property type="entry name" value="SecD_1st"/>
</dbReference>
<dbReference type="GO" id="GO:0015450">
    <property type="term" value="F:protein-transporting ATPase activity"/>
    <property type="evidence" value="ECO:0007669"/>
    <property type="project" value="InterPro"/>
</dbReference>
<keyword evidence="3 9" id="KW-1003">Cell membrane</keyword>
<dbReference type="Pfam" id="PF21760">
    <property type="entry name" value="SecD_1st"/>
    <property type="match status" value="1"/>
</dbReference>
<feature type="transmembrane region" description="Helical" evidence="9">
    <location>
        <begin position="684"/>
        <end position="702"/>
    </location>
</feature>
<comment type="similarity">
    <text evidence="9">Belongs to the SecD/SecF family. SecD subfamily.</text>
</comment>
<dbReference type="Pfam" id="PF02355">
    <property type="entry name" value="SecD_SecF_C"/>
    <property type="match status" value="2"/>
</dbReference>
<dbReference type="InterPro" id="IPR022646">
    <property type="entry name" value="SecD/SecF_CS"/>
</dbReference>
<dbReference type="Gene3D" id="3.30.70.3220">
    <property type="match status" value="1"/>
</dbReference>
<comment type="function">
    <text evidence="9">Part of the Sec protein translocase complex. Interacts with the SecYEG preprotein conducting channel. SecDF uses the proton motive force (PMF) to complete protein translocation after the ATP-dependent function of SecA.</text>
</comment>
<dbReference type="GO" id="GO:0065002">
    <property type="term" value="P:intracellular protein transmembrane transport"/>
    <property type="evidence" value="ECO:0007669"/>
    <property type="project" value="UniProtKB-UniRule"/>
</dbReference>
<dbReference type="Pfam" id="PF07549">
    <property type="entry name" value="Sec_GG"/>
    <property type="match status" value="2"/>
</dbReference>
<dbReference type="PANTHER" id="PTHR30081:SF1">
    <property type="entry name" value="PROTEIN TRANSLOCASE SUBUNIT SECD"/>
    <property type="match status" value="1"/>
</dbReference>
<dbReference type="GO" id="GO:0043952">
    <property type="term" value="P:protein transport by the Sec complex"/>
    <property type="evidence" value="ECO:0007669"/>
    <property type="project" value="UniProtKB-UniRule"/>
</dbReference>
<comment type="caution">
    <text evidence="14">The sequence shown here is derived from an EMBL/GenBank/DDBJ whole genome shotgun (WGS) entry which is preliminary data.</text>
</comment>
<dbReference type="NCBIfam" id="TIGR00966">
    <property type="entry name" value="transloc_SecF"/>
    <property type="match status" value="1"/>
</dbReference>
<evidence type="ECO:0000256" key="7">
    <source>
        <dbReference type="ARBA" id="ARBA00023010"/>
    </source>
</evidence>
<evidence type="ECO:0000313" key="15">
    <source>
        <dbReference type="Proteomes" id="UP001286174"/>
    </source>
</evidence>
<dbReference type="InterPro" id="IPR005665">
    <property type="entry name" value="SecF_bac"/>
</dbReference>
<dbReference type="GO" id="GO:0006605">
    <property type="term" value="P:protein targeting"/>
    <property type="evidence" value="ECO:0007669"/>
    <property type="project" value="UniProtKB-UniRule"/>
</dbReference>
<feature type="transmembrane region" description="Helical" evidence="9">
    <location>
        <begin position="313"/>
        <end position="333"/>
    </location>
</feature>
<dbReference type="InterPro" id="IPR022645">
    <property type="entry name" value="SecD/SecF_bac"/>
</dbReference>
<dbReference type="PANTHER" id="PTHR30081">
    <property type="entry name" value="PROTEIN-EXPORT MEMBRANE PROTEIN SEC"/>
    <property type="match status" value="1"/>
</dbReference>
<keyword evidence="4 9" id="KW-0812">Transmembrane</keyword>
<evidence type="ECO:0000256" key="10">
    <source>
        <dbReference type="HAMAP-Rule" id="MF_01464"/>
    </source>
</evidence>
<feature type="transmembrane region" description="Helical" evidence="9">
    <location>
        <begin position="259"/>
        <end position="280"/>
    </location>
</feature>
<evidence type="ECO:0000256" key="2">
    <source>
        <dbReference type="ARBA" id="ARBA00022448"/>
    </source>
</evidence>
<reference evidence="14 15" key="1">
    <citation type="submission" date="2022-03" db="EMBL/GenBank/DDBJ databases">
        <title>Novel taxa within the pig intestine.</title>
        <authorList>
            <person name="Wylensek D."/>
            <person name="Bishof K."/>
            <person name="Afrizal A."/>
            <person name="Clavel T."/>
        </authorList>
    </citation>
    <scope>NUCLEOTIDE SEQUENCE [LARGE SCALE GENOMIC DNA]</scope>
    <source>
        <strain evidence="14 15">CLA-KB-P133</strain>
    </source>
</reference>
<protein>
    <recommendedName>
        <fullName evidence="9 10">Multifunctional fusion protein</fullName>
    </recommendedName>
    <domain>
        <recommendedName>
            <fullName evidence="9">Protein translocase subunit SecD</fullName>
        </recommendedName>
    </domain>
    <domain>
        <recommendedName>
            <fullName evidence="10">Protein-export membrane protein SecF</fullName>
        </recommendedName>
    </domain>
</protein>
<comment type="subunit">
    <text evidence="9">Forms a complex with SecF. Part of the essential Sec protein translocation apparatus which comprises SecA, SecYEG and auxiliary proteins SecDF. Other proteins may also be involved.</text>
</comment>
<keyword evidence="2 9" id="KW-0813">Transport</keyword>
<feature type="domain" description="Protein translocase subunit SecDF P1" evidence="12">
    <location>
        <begin position="64"/>
        <end position="123"/>
    </location>
</feature>
<dbReference type="RefSeq" id="WP_370595657.1">
    <property type="nucleotide sequence ID" value="NZ_JALBUR010000005.1"/>
</dbReference>
<dbReference type="InterPro" id="IPR048634">
    <property type="entry name" value="SecD_SecF_C"/>
</dbReference>
<keyword evidence="7 9" id="KW-0811">Translocation</keyword>
<feature type="domain" description="Protein export membrane protein SecD/SecF C-terminal" evidence="11">
    <location>
        <begin position="243"/>
        <end position="397"/>
    </location>
</feature>
<feature type="transmembrane region" description="Helical" evidence="9">
    <location>
        <begin position="458"/>
        <end position="476"/>
    </location>
</feature>
<feature type="transmembrane region" description="Helical" evidence="9">
    <location>
        <begin position="12"/>
        <end position="33"/>
    </location>
</feature>
<feature type="transmembrane region" description="Helical" evidence="9">
    <location>
        <begin position="357"/>
        <end position="380"/>
    </location>
</feature>
<dbReference type="SUPFAM" id="SSF82866">
    <property type="entry name" value="Multidrug efflux transporter AcrB transmembrane domain"/>
    <property type="match status" value="2"/>
</dbReference>
<evidence type="ECO:0000259" key="11">
    <source>
        <dbReference type="Pfam" id="PF02355"/>
    </source>
</evidence>
<gene>
    <name evidence="9 14" type="primary">secD</name>
    <name evidence="10" type="synonym">secF</name>
    <name evidence="14" type="ORF">MOZ60_03470</name>
</gene>
<comment type="similarity">
    <text evidence="10">Belongs to the SecD/SecF family. SecF subfamily.</text>
</comment>
<dbReference type="GO" id="GO:0005886">
    <property type="term" value="C:plasma membrane"/>
    <property type="evidence" value="ECO:0007669"/>
    <property type="project" value="UniProtKB-SubCell"/>
</dbReference>
<feature type="transmembrane region" description="Helical" evidence="9">
    <location>
        <begin position="708"/>
        <end position="731"/>
    </location>
</feature>
<evidence type="ECO:0000256" key="1">
    <source>
        <dbReference type="ARBA" id="ARBA00004651"/>
    </source>
</evidence>
<accession>A0AB35U104</accession>
<evidence type="ECO:0000256" key="6">
    <source>
        <dbReference type="ARBA" id="ARBA00022989"/>
    </source>
</evidence>
<feature type="transmembrane region" description="Helical" evidence="9">
    <location>
        <begin position="386"/>
        <end position="405"/>
    </location>
</feature>
<comment type="caution">
    <text evidence="9">Lacks conserved residue(s) required for the propagation of feature annotation.</text>
</comment>
<dbReference type="InterPro" id="IPR054384">
    <property type="entry name" value="SecDF_P1_head"/>
</dbReference>
<name>A0AB35U104_9FIRM</name>
<keyword evidence="6 9" id="KW-1133">Transmembrane helix</keyword>
<dbReference type="InterPro" id="IPR005791">
    <property type="entry name" value="SecD"/>
</dbReference>
<proteinExistence type="inferred from homology"/>
<dbReference type="HAMAP" id="MF_01464_B">
    <property type="entry name" value="SecF_B"/>
    <property type="match status" value="1"/>
</dbReference>
<feature type="transmembrane region" description="Helical" evidence="9">
    <location>
        <begin position="630"/>
        <end position="649"/>
    </location>
</feature>
<dbReference type="Gene3D" id="1.20.1640.10">
    <property type="entry name" value="Multidrug efflux transporter AcrB transmembrane domain"/>
    <property type="match status" value="2"/>
</dbReference>
<dbReference type="NCBIfam" id="TIGR01129">
    <property type="entry name" value="secD"/>
    <property type="match status" value="1"/>
</dbReference>
<dbReference type="NCBIfam" id="TIGR00916">
    <property type="entry name" value="2A0604s01"/>
    <property type="match status" value="2"/>
</dbReference>
<comment type="subunit">
    <text evidence="10">Forms a complex with SecD. Part of the essential Sec protein translocation apparatus which comprises SecA, SecYEG and auxiliary proteins SecDF. Other proteins may also be involved.</text>
</comment>
<sequence>MEKTKKVRKGPLAAIVVVIVLLGVLVASTFSLIKSHLNLGLDLKGGFEILYQVDPLNDGDTVDMNAVVNSISKRVNVLGVSEPSITVEGNDRIRVQLAGVTDQESAREMLGTTANLTFRDVDDNELADASILTQGGASLGYQDGKPVVSLKIADTSKFAEITSTIAAKSSGENILVIWLDYEDGDSYKTEAAKEAKGEEPKYISAATVSSSISGDCIISGNFTETQAKTLANLINSGSLPVKLTEISSNVVSAQYGEDALHVTAIAGAVGIALVMLFMIIAYRLPGILSSIMLVLYIWAVFGIYALMGATFTLSGIGALVLGVGMTVDVNIINYERIRQELYKGHSIRNSIARGQQLSFSAIFDSQFTTLISALIMYIWGNGAVKGFATMLIITVIMTLAINVGFSKWLLDSVSKSGIADGHPEWFHVKKNQIPDVSKGEKQFYTGVKKFDYVGKGKYIIRTAIVLLLIGLCFGIGHTAKGDGFMNLGIDFSSGTKLTVTSDNPITVDEVSSAMEKLGYTDFSYQAAGDTTVYATTKQSIASDELITLKENLADEFGQEPGDNVVTPVVGRELVRNAVILTVVAWIAMMAYITIRYEWEYALGCIIALMHDVCMVLAVFAVFRMEVNTEVISVLLTIIGYSINNSIIVFDRIREHVRDLKTKPDQDTLTKIVNESESETIKMSLYGSITTIIPVVVIIGFGAKSIFTFMFAMLVGLIAGTFSSIFIAPAVWKHFYIKFGGRHKKAKKKKEYKEELDEYTFKGINA</sequence>
<feature type="transmembrane region" description="Helical" evidence="9">
    <location>
        <begin position="287"/>
        <end position="307"/>
    </location>
</feature>
<evidence type="ECO:0000256" key="9">
    <source>
        <dbReference type="HAMAP-Rule" id="MF_01463"/>
    </source>
</evidence>
<feature type="transmembrane region" description="Helical" evidence="9">
    <location>
        <begin position="600"/>
        <end position="624"/>
    </location>
</feature>
<dbReference type="AlphaFoldDB" id="A0AB35U104"/>